<evidence type="ECO:0000256" key="3">
    <source>
        <dbReference type="ARBA" id="ARBA00023015"/>
    </source>
</evidence>
<dbReference type="Pfam" id="PF00158">
    <property type="entry name" value="Sigma54_activat"/>
    <property type="match status" value="1"/>
</dbReference>
<evidence type="ECO:0000256" key="6">
    <source>
        <dbReference type="ARBA" id="ARBA00023163"/>
    </source>
</evidence>
<dbReference type="PROSITE" id="PS50045">
    <property type="entry name" value="SIGMA54_INTERACT_4"/>
    <property type="match status" value="1"/>
</dbReference>
<dbReference type="Gene3D" id="3.40.50.300">
    <property type="entry name" value="P-loop containing nucleotide triphosphate hydrolases"/>
    <property type="match status" value="1"/>
</dbReference>
<dbReference type="InterPro" id="IPR002078">
    <property type="entry name" value="Sigma_54_int"/>
</dbReference>
<evidence type="ECO:0000256" key="5">
    <source>
        <dbReference type="ARBA" id="ARBA00023159"/>
    </source>
</evidence>
<dbReference type="Pfam" id="PF02954">
    <property type="entry name" value="HTH_8"/>
    <property type="match status" value="1"/>
</dbReference>
<dbReference type="CDD" id="cd00009">
    <property type="entry name" value="AAA"/>
    <property type="match status" value="1"/>
</dbReference>
<keyword evidence="6" id="KW-0804">Transcription</keyword>
<keyword evidence="7" id="KW-0597">Phosphoprotein</keyword>
<keyword evidence="3" id="KW-0805">Transcription regulation</keyword>
<dbReference type="Pfam" id="PF25601">
    <property type="entry name" value="AAA_lid_14"/>
    <property type="match status" value="1"/>
</dbReference>
<dbReference type="InterPro" id="IPR027417">
    <property type="entry name" value="P-loop_NTPase"/>
</dbReference>
<dbReference type="PROSITE" id="PS00675">
    <property type="entry name" value="SIGMA54_INTERACT_1"/>
    <property type="match status" value="1"/>
</dbReference>
<name>A0A4U8YQG9_9BACT</name>
<keyword evidence="4" id="KW-0238">DNA-binding</keyword>
<dbReference type="PANTHER" id="PTHR32071">
    <property type="entry name" value="TRANSCRIPTIONAL REGULATORY PROTEIN"/>
    <property type="match status" value="1"/>
</dbReference>
<evidence type="ECO:0000313" key="11">
    <source>
        <dbReference type="Proteomes" id="UP000507962"/>
    </source>
</evidence>
<dbReference type="PROSITE" id="PS00688">
    <property type="entry name" value="SIGMA54_INTERACT_3"/>
    <property type="match status" value="1"/>
</dbReference>
<dbReference type="GO" id="GO:0043565">
    <property type="term" value="F:sequence-specific DNA binding"/>
    <property type="evidence" value="ECO:0007669"/>
    <property type="project" value="InterPro"/>
</dbReference>
<evidence type="ECO:0000256" key="7">
    <source>
        <dbReference type="PROSITE-ProRule" id="PRU00169"/>
    </source>
</evidence>
<dbReference type="InterPro" id="IPR002197">
    <property type="entry name" value="HTH_Fis"/>
</dbReference>
<dbReference type="InterPro" id="IPR025943">
    <property type="entry name" value="Sigma_54_int_dom_ATP-bd_2"/>
</dbReference>
<protein>
    <submittedName>
        <fullName evidence="10">Signal transduction response regulator receiver domain</fullName>
    </submittedName>
</protein>
<accession>A0A4U8YQG9</accession>
<dbReference type="SUPFAM" id="SSF46689">
    <property type="entry name" value="Homeodomain-like"/>
    <property type="match status" value="1"/>
</dbReference>
<sequence>MKGKILIVDDDTAHLSMLETLLKSLFQSTECVTDGEDAIREARENPYDLILMDVRMANVSGMEALREIKAFNPSIPIIIMTAYSSVDKAVEAMRMGADDYLTKPLNFEELKLSVERVTRHLELSLENTQLKEQLLSESNFSGIIGSSPAMQAVINTAKIAAPTGATILITGESGTGKELFAKALHNNSNRKQNRLVSVNCAAINETLLESELFGHEKGAFTGADKRRDGLFLAADKGTIFLDEIGEIPLSMQVKLLRAIQEREIQKVGGDKTIKIDVRIIVATNRCLEEEVKKGRFREDLFYRLNVINITVPPLRDRADDVPLLAQRFLNKYTNENNKMIKGFTPMAMDALTNYDWPGNVRELENVIERAIILCLGQYISEKDLPLNVLKDYEPENSVESQLSGGGKTLDEIESIALIETLKQTKGNKTEAAKILNITRTTLNNKLKRHHLDLEKILPKEVD</sequence>
<evidence type="ECO:0000256" key="4">
    <source>
        <dbReference type="ARBA" id="ARBA00023125"/>
    </source>
</evidence>
<proteinExistence type="predicted"/>
<gene>
    <name evidence="10" type="ORF">MSL71_11180</name>
</gene>
<dbReference type="InterPro" id="IPR011006">
    <property type="entry name" value="CheY-like_superfamily"/>
</dbReference>
<dbReference type="CDD" id="cd00156">
    <property type="entry name" value="REC"/>
    <property type="match status" value="1"/>
</dbReference>
<feature type="domain" description="Sigma-54 factor interaction" evidence="8">
    <location>
        <begin position="143"/>
        <end position="372"/>
    </location>
</feature>
<keyword evidence="1" id="KW-0547">Nucleotide-binding</keyword>
<dbReference type="Gene3D" id="1.10.8.60">
    <property type="match status" value="1"/>
</dbReference>
<dbReference type="GO" id="GO:0005524">
    <property type="term" value="F:ATP binding"/>
    <property type="evidence" value="ECO:0007669"/>
    <property type="project" value="UniProtKB-KW"/>
</dbReference>
<dbReference type="InterPro" id="IPR009057">
    <property type="entry name" value="Homeodomain-like_sf"/>
</dbReference>
<evidence type="ECO:0000256" key="2">
    <source>
        <dbReference type="ARBA" id="ARBA00022840"/>
    </source>
</evidence>
<dbReference type="SUPFAM" id="SSF52540">
    <property type="entry name" value="P-loop containing nucleoside triphosphate hydrolases"/>
    <property type="match status" value="1"/>
</dbReference>
<keyword evidence="2" id="KW-0067">ATP-binding</keyword>
<dbReference type="InterPro" id="IPR025662">
    <property type="entry name" value="Sigma_54_int_dom_ATP-bd_1"/>
</dbReference>
<reference evidence="10 11" key="1">
    <citation type="submission" date="2019-03" db="EMBL/GenBank/DDBJ databases">
        <authorList>
            <person name="Nijsse B."/>
        </authorList>
    </citation>
    <scope>NUCLEOTIDE SEQUENCE [LARGE SCALE GENOMIC DNA]</scope>
    <source>
        <strain evidence="10">Desulfoluna butyratoxydans MSL71</strain>
    </source>
</reference>
<dbReference type="PANTHER" id="PTHR32071:SF117">
    <property type="entry name" value="PTS-DEPENDENT DIHYDROXYACETONE KINASE OPERON REGULATORY PROTEIN-RELATED"/>
    <property type="match status" value="1"/>
</dbReference>
<dbReference type="RefSeq" id="WP_180137688.1">
    <property type="nucleotide sequence ID" value="NZ_CAADHO010000002.1"/>
</dbReference>
<keyword evidence="5" id="KW-0010">Activator</keyword>
<dbReference type="Gene3D" id="3.40.50.2300">
    <property type="match status" value="1"/>
</dbReference>
<dbReference type="PRINTS" id="PR01590">
    <property type="entry name" value="HTHFIS"/>
</dbReference>
<dbReference type="SUPFAM" id="SSF52172">
    <property type="entry name" value="CheY-like"/>
    <property type="match status" value="1"/>
</dbReference>
<dbReference type="Proteomes" id="UP000507962">
    <property type="component" value="Unassembled WGS sequence"/>
</dbReference>
<dbReference type="GO" id="GO:0000160">
    <property type="term" value="P:phosphorelay signal transduction system"/>
    <property type="evidence" value="ECO:0007669"/>
    <property type="project" value="InterPro"/>
</dbReference>
<feature type="domain" description="Response regulatory" evidence="9">
    <location>
        <begin position="4"/>
        <end position="118"/>
    </location>
</feature>
<dbReference type="InterPro" id="IPR025944">
    <property type="entry name" value="Sigma_54_int_dom_CS"/>
</dbReference>
<organism evidence="10 11">
    <name type="scientific">Desulfoluna butyratoxydans</name>
    <dbReference type="NCBI Taxonomy" id="231438"/>
    <lineage>
        <taxon>Bacteria</taxon>
        <taxon>Pseudomonadati</taxon>
        <taxon>Thermodesulfobacteriota</taxon>
        <taxon>Desulfobacteria</taxon>
        <taxon>Desulfobacterales</taxon>
        <taxon>Desulfolunaceae</taxon>
        <taxon>Desulfoluna</taxon>
    </lineage>
</organism>
<dbReference type="EMBL" id="CAADHO010000002">
    <property type="protein sequence ID" value="VFQ43483.1"/>
    <property type="molecule type" value="Genomic_DNA"/>
</dbReference>
<dbReference type="SMART" id="SM00382">
    <property type="entry name" value="AAA"/>
    <property type="match status" value="1"/>
</dbReference>
<dbReference type="GO" id="GO:0006355">
    <property type="term" value="P:regulation of DNA-templated transcription"/>
    <property type="evidence" value="ECO:0007669"/>
    <property type="project" value="InterPro"/>
</dbReference>
<dbReference type="FunFam" id="3.40.50.300:FF:000006">
    <property type="entry name" value="DNA-binding transcriptional regulator NtrC"/>
    <property type="match status" value="1"/>
</dbReference>
<keyword evidence="11" id="KW-1185">Reference proteome</keyword>
<dbReference type="InterPro" id="IPR058031">
    <property type="entry name" value="AAA_lid_NorR"/>
</dbReference>
<evidence type="ECO:0000259" key="9">
    <source>
        <dbReference type="PROSITE" id="PS50110"/>
    </source>
</evidence>
<evidence type="ECO:0000256" key="1">
    <source>
        <dbReference type="ARBA" id="ARBA00022741"/>
    </source>
</evidence>
<feature type="modified residue" description="4-aspartylphosphate" evidence="7">
    <location>
        <position position="53"/>
    </location>
</feature>
<dbReference type="Pfam" id="PF00072">
    <property type="entry name" value="Response_reg"/>
    <property type="match status" value="1"/>
</dbReference>
<dbReference type="PROSITE" id="PS50110">
    <property type="entry name" value="RESPONSE_REGULATORY"/>
    <property type="match status" value="1"/>
</dbReference>
<dbReference type="InterPro" id="IPR001789">
    <property type="entry name" value="Sig_transdc_resp-reg_receiver"/>
</dbReference>
<dbReference type="PROSITE" id="PS00676">
    <property type="entry name" value="SIGMA54_INTERACT_2"/>
    <property type="match status" value="1"/>
</dbReference>
<dbReference type="Gene3D" id="1.10.10.60">
    <property type="entry name" value="Homeodomain-like"/>
    <property type="match status" value="1"/>
</dbReference>
<dbReference type="FunFam" id="1.10.8.60:FF:000014">
    <property type="entry name" value="DNA-binding transcriptional regulator NtrC"/>
    <property type="match status" value="1"/>
</dbReference>
<evidence type="ECO:0000313" key="10">
    <source>
        <dbReference type="EMBL" id="VFQ43483.1"/>
    </source>
</evidence>
<evidence type="ECO:0000259" key="8">
    <source>
        <dbReference type="PROSITE" id="PS50045"/>
    </source>
</evidence>
<dbReference type="InterPro" id="IPR003593">
    <property type="entry name" value="AAA+_ATPase"/>
</dbReference>
<dbReference type="AlphaFoldDB" id="A0A4U8YQG9"/>
<dbReference type="SMART" id="SM00448">
    <property type="entry name" value="REC"/>
    <property type="match status" value="1"/>
</dbReference>